<reference evidence="5" key="1">
    <citation type="submission" date="2008-05" db="EMBL/GenBank/DDBJ databases">
        <title>Genome sequence of Riesia pediculicola USDA.</title>
        <authorList>
            <person name="Kirkness E.F."/>
        </authorList>
    </citation>
    <scope>NUCLEOTIDE SEQUENCE [LARGE SCALE GENOMIC DNA]</scope>
    <source>
        <strain evidence="5">USDA</strain>
    </source>
</reference>
<feature type="domain" description="Ribosome recycling factor" evidence="4">
    <location>
        <begin position="20"/>
        <end position="183"/>
    </location>
</feature>
<dbReference type="Gene3D" id="1.10.132.20">
    <property type="entry name" value="Ribosome-recycling factor"/>
    <property type="match status" value="1"/>
</dbReference>
<dbReference type="FunFam" id="1.10.132.20:FF:000001">
    <property type="entry name" value="Ribosome-recycling factor"/>
    <property type="match status" value="1"/>
</dbReference>
<evidence type="ECO:0000256" key="1">
    <source>
        <dbReference type="ARBA" id="ARBA00005912"/>
    </source>
</evidence>
<name>D4G8E6_RIEPU</name>
<keyword evidence="6" id="KW-1185">Reference proteome</keyword>
<dbReference type="GO" id="GO:0043023">
    <property type="term" value="F:ribosomal large subunit binding"/>
    <property type="evidence" value="ECO:0007669"/>
    <property type="project" value="TreeGrafter"/>
</dbReference>
<dbReference type="AlphaFoldDB" id="D4G8E6"/>
<dbReference type="Proteomes" id="UP000001700">
    <property type="component" value="Chromosome"/>
</dbReference>
<dbReference type="OrthoDB" id="9804006at2"/>
<evidence type="ECO:0000256" key="3">
    <source>
        <dbReference type="ARBA" id="ARBA00022917"/>
    </source>
</evidence>
<accession>D4G8E6</accession>
<dbReference type="Gene3D" id="3.30.1360.40">
    <property type="match status" value="1"/>
</dbReference>
<dbReference type="GO" id="GO:0005829">
    <property type="term" value="C:cytosol"/>
    <property type="evidence" value="ECO:0007669"/>
    <property type="project" value="GOC"/>
</dbReference>
<keyword evidence="2" id="KW-0963">Cytoplasm</keyword>
<dbReference type="RefSeq" id="WP_013087740.1">
    <property type="nucleotide sequence ID" value="NC_014109.1"/>
</dbReference>
<dbReference type="InterPro" id="IPR023584">
    <property type="entry name" value="Ribosome_recyc_fac_dom"/>
</dbReference>
<dbReference type="EMBL" id="CP001085">
    <property type="protein sequence ID" value="ADD79756.1"/>
    <property type="molecule type" value="Genomic_DNA"/>
</dbReference>
<evidence type="ECO:0000313" key="6">
    <source>
        <dbReference type="Proteomes" id="UP000001700"/>
    </source>
</evidence>
<evidence type="ECO:0000256" key="2">
    <source>
        <dbReference type="ARBA" id="ARBA00022490"/>
    </source>
</evidence>
<dbReference type="GO" id="GO:0002184">
    <property type="term" value="P:cytoplasmic translational termination"/>
    <property type="evidence" value="ECO:0007669"/>
    <property type="project" value="TreeGrafter"/>
</dbReference>
<organism evidence="5 6">
    <name type="scientific">Riesia pediculicola (strain USDA)</name>
    <dbReference type="NCBI Taxonomy" id="515618"/>
    <lineage>
        <taxon>Bacteria</taxon>
        <taxon>Pseudomonadati</taxon>
        <taxon>Pseudomonadota</taxon>
        <taxon>Gammaproteobacteria</taxon>
        <taxon>Enterobacterales</taxon>
        <taxon>Enterobacteriaceae</taxon>
        <taxon>Candidatus Riesia</taxon>
    </lineage>
</organism>
<dbReference type="SUPFAM" id="SSF55194">
    <property type="entry name" value="Ribosome recycling factor, RRF"/>
    <property type="match status" value="1"/>
</dbReference>
<sequence length="185" mass="21908">MIQNLKIEVKKNMNQIVRSFEKRINKIRSEKIDPNILEKVSVFCYGSQTPLNRISLISSKNSRTLSITVFDRSLIKIVKEEILKLRLDCQIFLSENVIKLVFPLITEERRKNLIKIVQKMAETEKISIRKIRKVTKDKIKTLIKSKKIDEDNGRVIYMEIQDYTDTFIKKIDVILKEKERSLLHF</sequence>
<keyword evidence="3" id="KW-0648">Protein biosynthesis</keyword>
<protein>
    <submittedName>
        <fullName evidence="5">Ribosome recycling factor</fullName>
    </submittedName>
</protein>
<gene>
    <name evidence="5" type="primary">frr</name>
    <name evidence="5" type="ordered locus">RIEPE_0358</name>
</gene>
<dbReference type="HOGENOM" id="CLU_073981_2_1_6"/>
<comment type="similarity">
    <text evidence="1">Belongs to the RRF family.</text>
</comment>
<evidence type="ECO:0000313" key="5">
    <source>
        <dbReference type="EMBL" id="ADD79756.1"/>
    </source>
</evidence>
<dbReference type="PANTHER" id="PTHR20982">
    <property type="entry name" value="RIBOSOME RECYCLING FACTOR"/>
    <property type="match status" value="1"/>
</dbReference>
<dbReference type="Pfam" id="PF01765">
    <property type="entry name" value="RRF"/>
    <property type="match status" value="1"/>
</dbReference>
<dbReference type="InterPro" id="IPR002661">
    <property type="entry name" value="Ribosome_recyc_fac"/>
</dbReference>
<dbReference type="PANTHER" id="PTHR20982:SF3">
    <property type="entry name" value="MITOCHONDRIAL RIBOSOME RECYCLING FACTOR PSEUDO 1"/>
    <property type="match status" value="1"/>
</dbReference>
<dbReference type="STRING" id="515618.RIEPE_0358"/>
<dbReference type="KEGG" id="rip:RIEPE_0358"/>
<dbReference type="eggNOG" id="COG0233">
    <property type="taxonomic scope" value="Bacteria"/>
</dbReference>
<proteinExistence type="inferred from homology"/>
<dbReference type="InterPro" id="IPR036191">
    <property type="entry name" value="RRF_sf"/>
</dbReference>
<evidence type="ECO:0000259" key="4">
    <source>
        <dbReference type="Pfam" id="PF01765"/>
    </source>
</evidence>